<dbReference type="InterPro" id="IPR044089">
    <property type="entry name" value="Alr1-like"/>
</dbReference>
<dbReference type="Gene3D" id="3.30.460.20">
    <property type="entry name" value="CorA soluble domain-like"/>
    <property type="match status" value="1"/>
</dbReference>
<evidence type="ECO:0000256" key="7">
    <source>
        <dbReference type="SAM" id="Phobius"/>
    </source>
</evidence>
<accession>A0A9W8A1G8</accession>
<comment type="similarity">
    <text evidence="2">Belongs to the CorA metal ion transporter (MIT) (TC 1.A.35) family.</text>
</comment>
<dbReference type="OrthoDB" id="29879at2759"/>
<feature type="region of interest" description="Disordered" evidence="6">
    <location>
        <begin position="1"/>
        <end position="28"/>
    </location>
</feature>
<dbReference type="InterPro" id="IPR002523">
    <property type="entry name" value="MgTranspt_CorA/ZnTranspt_ZntB"/>
</dbReference>
<keyword evidence="9" id="KW-1185">Reference proteome</keyword>
<dbReference type="AlphaFoldDB" id="A0A9W8A1G8"/>
<reference evidence="8" key="1">
    <citation type="submission" date="2022-07" db="EMBL/GenBank/DDBJ databases">
        <title>Phylogenomic reconstructions and comparative analyses of Kickxellomycotina fungi.</title>
        <authorList>
            <person name="Reynolds N.K."/>
            <person name="Stajich J.E."/>
            <person name="Barry K."/>
            <person name="Grigoriev I.V."/>
            <person name="Crous P."/>
            <person name="Smith M.E."/>
        </authorList>
    </citation>
    <scope>NUCLEOTIDE SEQUENCE</scope>
    <source>
        <strain evidence="8">NBRC 100468</strain>
    </source>
</reference>
<dbReference type="InterPro" id="IPR045863">
    <property type="entry name" value="CorA_TM1_TM2"/>
</dbReference>
<dbReference type="Proteomes" id="UP001150538">
    <property type="component" value="Unassembled WGS sequence"/>
</dbReference>
<dbReference type="CDD" id="cd12829">
    <property type="entry name" value="Alr1p-like"/>
    <property type="match status" value="1"/>
</dbReference>
<proteinExistence type="inferred from homology"/>
<evidence type="ECO:0000256" key="4">
    <source>
        <dbReference type="ARBA" id="ARBA00022989"/>
    </source>
</evidence>
<dbReference type="Pfam" id="PF01544">
    <property type="entry name" value="CorA"/>
    <property type="match status" value="2"/>
</dbReference>
<feature type="compositionally biased region" description="Low complexity" evidence="6">
    <location>
        <begin position="275"/>
        <end position="284"/>
    </location>
</feature>
<evidence type="ECO:0000256" key="3">
    <source>
        <dbReference type="ARBA" id="ARBA00022692"/>
    </source>
</evidence>
<dbReference type="GO" id="GO:0010961">
    <property type="term" value="P:intracellular magnesium ion homeostasis"/>
    <property type="evidence" value="ECO:0007669"/>
    <property type="project" value="TreeGrafter"/>
</dbReference>
<comment type="subcellular location">
    <subcellularLocation>
        <location evidence="1">Membrane</location>
        <topology evidence="1">Multi-pass membrane protein</topology>
    </subcellularLocation>
</comment>
<dbReference type="GO" id="GO:0015095">
    <property type="term" value="F:magnesium ion transmembrane transporter activity"/>
    <property type="evidence" value="ECO:0007669"/>
    <property type="project" value="InterPro"/>
</dbReference>
<evidence type="ECO:0000313" key="8">
    <source>
        <dbReference type="EMBL" id="KAJ1920960.1"/>
    </source>
</evidence>
<feature type="compositionally biased region" description="Low complexity" evidence="6">
    <location>
        <begin position="187"/>
        <end position="205"/>
    </location>
</feature>
<dbReference type="SUPFAM" id="SSF143865">
    <property type="entry name" value="CorA soluble domain-like"/>
    <property type="match status" value="1"/>
</dbReference>
<dbReference type="PANTHER" id="PTHR21535:SF51">
    <property type="entry name" value="MANGANESE RESISTANCE PROTEIN MNR2"/>
    <property type="match status" value="1"/>
</dbReference>
<keyword evidence="3 7" id="KW-0812">Transmembrane</keyword>
<comment type="caution">
    <text evidence="8">The sequence shown here is derived from an EMBL/GenBank/DDBJ whole genome shotgun (WGS) entry which is preliminary data.</text>
</comment>
<feature type="region of interest" description="Disordered" evidence="6">
    <location>
        <begin position="168"/>
        <end position="338"/>
    </location>
</feature>
<dbReference type="EMBL" id="JANBPU010000008">
    <property type="protein sequence ID" value="KAJ1920960.1"/>
    <property type="molecule type" value="Genomic_DNA"/>
</dbReference>
<dbReference type="Gene3D" id="1.20.58.340">
    <property type="entry name" value="Magnesium transport protein CorA, transmembrane region"/>
    <property type="match status" value="2"/>
</dbReference>
<feature type="compositionally biased region" description="Basic residues" evidence="6">
    <location>
        <begin position="322"/>
        <end position="337"/>
    </location>
</feature>
<protein>
    <submittedName>
        <fullName evidence="8">CorA metal ion transporter</fullName>
    </submittedName>
</protein>
<gene>
    <name evidence="8" type="primary">MNR2_1</name>
    <name evidence="8" type="ORF">H4219_001013</name>
</gene>
<keyword evidence="5 7" id="KW-0472">Membrane</keyword>
<dbReference type="GO" id="GO:0016020">
    <property type="term" value="C:membrane"/>
    <property type="evidence" value="ECO:0007669"/>
    <property type="project" value="UniProtKB-SubCell"/>
</dbReference>
<dbReference type="InterPro" id="IPR045861">
    <property type="entry name" value="CorA_cytoplasmic_dom"/>
</dbReference>
<sequence length="789" mass="87026">MESTETLEPEEFHLAHNPCSSDSLKDGHHRPEEYLVADNVKYAPNKKKGGNLALRGAPGLSHLFSVGPTSNASVGVSRPSSVMDFANNSGKISYGQDNPQEHNTMLPVPTDVISSPILQPATAATIGQAFMDKDYHFSTLGPSAHRSGDITRPAKYTNISYLKKFLDTGDIPESSSSSDTDTDSGTDNESIASSADESDEPSNASFDSNVPGKHPHYQGSEYRPQQLNPPGISPERQPLLSSRDQWPENGAVESLPQTMMASGRRMMAAPDTSKRSSSSSLSKNRQSHASPPLYQLSGHDSSGYPYARHRRSSGVASSHGHSQSRSRRRKGSRRHSHTSREALFLDKTGFMDTSYRFTFFNPEVGTVRARDLDDLRTPTYTLVDLLELDGCFWLDVMNPTQNEMRTFGIHALTVEDIMTQDSREKCEVHMNYYFICFRSFVSDPNSEFYMHPINMYNIVLRNGIISFHAEPTPHQQNVLRRIRHLMDQVIITPDDITDQLAPIIRSVEFEVESIDELVLILSSSEQSDMLLRIGSVRKKTMLLLRLLQGKADVVRALIKRFESATAAVAAYSAATAAAVTKITPPPHNPQAGYQAKVVAADPSLSSYSHQLHDNSYRESSEAPPRHGFNVRHVPSFVNNGGGTRHGTPLIPPLTAEEEKSLESANMTSIAAQKGHEIRLYLGDILDHIVTMVQNTNHYEAVISRAHSNYLAKISIELTETSNRTNDVVAKLSALASILVPLNVVTGLWGMNVPVPGQETTDLTWFLGILAAIVMFALLVILISRRIGIV</sequence>
<keyword evidence="4 7" id="KW-1133">Transmembrane helix</keyword>
<organism evidence="8 9">
    <name type="scientific">Mycoemilia scoparia</name>
    <dbReference type="NCBI Taxonomy" id="417184"/>
    <lineage>
        <taxon>Eukaryota</taxon>
        <taxon>Fungi</taxon>
        <taxon>Fungi incertae sedis</taxon>
        <taxon>Zoopagomycota</taxon>
        <taxon>Kickxellomycotina</taxon>
        <taxon>Kickxellomycetes</taxon>
        <taxon>Kickxellales</taxon>
        <taxon>Kickxellaceae</taxon>
        <taxon>Mycoemilia</taxon>
    </lineage>
</organism>
<evidence type="ECO:0000256" key="1">
    <source>
        <dbReference type="ARBA" id="ARBA00004141"/>
    </source>
</evidence>
<dbReference type="SUPFAM" id="SSF144083">
    <property type="entry name" value="Magnesium transport protein CorA, transmembrane region"/>
    <property type="match status" value="1"/>
</dbReference>
<evidence type="ECO:0000313" key="9">
    <source>
        <dbReference type="Proteomes" id="UP001150538"/>
    </source>
</evidence>
<name>A0A9W8A1G8_9FUNG</name>
<evidence type="ECO:0000256" key="5">
    <source>
        <dbReference type="ARBA" id="ARBA00023136"/>
    </source>
</evidence>
<evidence type="ECO:0000256" key="6">
    <source>
        <dbReference type="SAM" id="MobiDB-lite"/>
    </source>
</evidence>
<dbReference type="PANTHER" id="PTHR21535">
    <property type="entry name" value="MAGNESIUM AND COBALT TRANSPORT PROTEIN/MITOCHONDRIAL IMPORT INNER MEMBRANE TRANSLOCASE SUBUNIT TIM8"/>
    <property type="match status" value="1"/>
</dbReference>
<feature type="transmembrane region" description="Helical" evidence="7">
    <location>
        <begin position="762"/>
        <end position="782"/>
    </location>
</feature>
<evidence type="ECO:0000256" key="2">
    <source>
        <dbReference type="ARBA" id="ARBA00009765"/>
    </source>
</evidence>
<feature type="compositionally biased region" description="Low complexity" evidence="6">
    <location>
        <begin position="168"/>
        <end position="179"/>
    </location>
</feature>